<organism evidence="3 4">
    <name type="scientific">Massilimicrobiota timonensis</name>
    <dbReference type="NCBI Taxonomy" id="1776392"/>
    <lineage>
        <taxon>Bacteria</taxon>
        <taxon>Bacillati</taxon>
        <taxon>Bacillota</taxon>
        <taxon>Erysipelotrichia</taxon>
        <taxon>Erysipelotrichales</taxon>
        <taxon>Erysipelotrichaceae</taxon>
        <taxon>Massilimicrobiota</taxon>
    </lineage>
</organism>
<dbReference type="InterPro" id="IPR009003">
    <property type="entry name" value="Peptidase_S1_PA"/>
</dbReference>
<reference evidence="3 4" key="1">
    <citation type="journal article" date="2018" name="BMC Genomics">
        <title>Whole genome sequencing and function prediction of 133 gut anaerobes isolated from chicken caecum in pure cultures.</title>
        <authorList>
            <person name="Medvecky M."/>
            <person name="Cejkova D."/>
            <person name="Polansky O."/>
            <person name="Karasova D."/>
            <person name="Kubasova T."/>
            <person name="Cizek A."/>
            <person name="Rychlik I."/>
        </authorList>
    </citation>
    <scope>NUCLEOTIDE SEQUENCE [LARGE SCALE GENOMIC DNA]</scope>
    <source>
        <strain evidence="3 4">An13</strain>
    </source>
</reference>
<dbReference type="InterPro" id="IPR036034">
    <property type="entry name" value="PDZ_sf"/>
</dbReference>
<dbReference type="Gene3D" id="2.30.42.10">
    <property type="match status" value="1"/>
</dbReference>
<feature type="signal peptide" evidence="1">
    <location>
        <begin position="1"/>
        <end position="25"/>
    </location>
</feature>
<feature type="domain" description="Peptidase S55" evidence="2">
    <location>
        <begin position="107"/>
        <end position="330"/>
    </location>
</feature>
<dbReference type="SUPFAM" id="SSF50156">
    <property type="entry name" value="PDZ domain-like"/>
    <property type="match status" value="1"/>
</dbReference>
<accession>A0A1Y4SQY6</accession>
<dbReference type="SUPFAM" id="SSF50494">
    <property type="entry name" value="Trypsin-like serine proteases"/>
    <property type="match status" value="1"/>
</dbReference>
<comment type="caution">
    <text evidence="3">The sequence shown here is derived from an EMBL/GenBank/DDBJ whole genome shotgun (WGS) entry which is preliminary data.</text>
</comment>
<sequence length="330" mass="36635">MLLKKLSISLITVVSLLCPSFQVFAADVILGGQSIGIELDYEGVMITGTYEISIDNHPYDPASDGFMSGDLITKVNHQDIESIQELMNEIKACVEKKQEIILTLRRQKQTFEKELKFQTKDHQFTTGLYVQDGLTGIGTMTYYNPQNHHFGALGHMMCDTSLSSDISVKNGTIYHSYVKNIKPSQNGNPGEKIADIGSIEIGTLFDNNNYGIYGQYTNLSGKNQTISTASIDEVELGDAYFLTVLDGHTMSRCSIRITHLKKQSEPDIKGITFEITDNEVLSLTNGIVQGMSGSPIIQNNKLIGCVTHVDMNNVHQGYGLYIDWMLKNDK</sequence>
<dbReference type="EMBL" id="NFLJ01000043">
    <property type="protein sequence ID" value="OUQ32335.1"/>
    <property type="molecule type" value="Genomic_DNA"/>
</dbReference>
<evidence type="ECO:0000256" key="1">
    <source>
        <dbReference type="SAM" id="SignalP"/>
    </source>
</evidence>
<dbReference type="AlphaFoldDB" id="A0A1Y4SQY6"/>
<dbReference type="RefSeq" id="WP_087359666.1">
    <property type="nucleotide sequence ID" value="NZ_NFLJ01000043.1"/>
</dbReference>
<evidence type="ECO:0000313" key="4">
    <source>
        <dbReference type="Proteomes" id="UP000195305"/>
    </source>
</evidence>
<dbReference type="Proteomes" id="UP000195305">
    <property type="component" value="Unassembled WGS sequence"/>
</dbReference>
<feature type="chain" id="PRO_5012418447" description="Peptidase S55 domain-containing protein" evidence="1">
    <location>
        <begin position="26"/>
        <end position="330"/>
    </location>
</feature>
<name>A0A1Y4SQY6_9FIRM</name>
<protein>
    <recommendedName>
        <fullName evidence="2">Peptidase S55 domain-containing protein</fullName>
    </recommendedName>
</protein>
<evidence type="ECO:0000259" key="2">
    <source>
        <dbReference type="PROSITE" id="PS51494"/>
    </source>
</evidence>
<dbReference type="PROSITE" id="PS51494">
    <property type="entry name" value="SPOIVB"/>
    <property type="match status" value="1"/>
</dbReference>
<keyword evidence="4" id="KW-1185">Reference proteome</keyword>
<dbReference type="InterPro" id="IPR008763">
    <property type="entry name" value="Peptidase_S55"/>
</dbReference>
<proteinExistence type="predicted"/>
<dbReference type="Pfam" id="PF05580">
    <property type="entry name" value="Peptidase_S55"/>
    <property type="match status" value="1"/>
</dbReference>
<evidence type="ECO:0000313" key="3">
    <source>
        <dbReference type="EMBL" id="OUQ32335.1"/>
    </source>
</evidence>
<dbReference type="OrthoDB" id="9765242at2"/>
<keyword evidence="1" id="KW-0732">Signal</keyword>
<gene>
    <name evidence="3" type="ORF">B5E75_12335</name>
</gene>